<proteinExistence type="predicted"/>
<dbReference type="OrthoDB" id="3230357at2"/>
<keyword evidence="2" id="KW-1185">Reference proteome</keyword>
<reference evidence="1 2" key="1">
    <citation type="submission" date="2014-03" db="EMBL/GenBank/DDBJ databases">
        <title>Genomics of Bifidobacteria.</title>
        <authorList>
            <person name="Ventura M."/>
            <person name="Milani C."/>
            <person name="Lugli G.A."/>
        </authorList>
    </citation>
    <scope>NUCLEOTIDE SEQUENCE [LARGE SCALE GENOMIC DNA]</scope>
    <source>
        <strain evidence="1 2">DSM 23975</strain>
    </source>
</reference>
<dbReference type="AlphaFoldDB" id="A0A087CXC2"/>
<evidence type="ECO:0000313" key="2">
    <source>
        <dbReference type="Proteomes" id="UP000028984"/>
    </source>
</evidence>
<dbReference type="eggNOG" id="ENOG503057R">
    <property type="taxonomic scope" value="Bacteria"/>
</dbReference>
<name>A0A087CXC2_9BIFI</name>
<gene>
    <name evidence="1" type="ORF">BREU_0699</name>
</gene>
<dbReference type="Proteomes" id="UP000028984">
    <property type="component" value="Unassembled WGS sequence"/>
</dbReference>
<dbReference type="RefSeq" id="WP_052381983.1">
    <property type="nucleotide sequence ID" value="NZ_JDUW01000016.1"/>
</dbReference>
<sequence length="314" mass="34579">MVEHVQTPMRRSFTLPASAIPDEIFRLENPEYIAKRLEQPVAAGQLWMAKTEVGAQYVLVGGVNDDARLITAIPMSNNDAERTEEALVVRNTPLGMTMVAWPQLATEVPVRILFKPLGEFGQAASDALVNDREDDALGIERATTPEDATTSAAKAIVEIRRCMEAWHAMCAKLPKLHGKETMEYRTDDDLAAYSEALKTVLHLTPAQRLAVSRGRTLTPEQQQKMADAGYATQPHKQETIADDYLIMAEQPQWYDAASAIAEANARSGVQADPRMQLAHKAQFELAARTSGHGEEAIRGAFRKAVESVIEESGR</sequence>
<accession>A0A087CXC2</accession>
<comment type="caution">
    <text evidence="1">The sequence shown here is derived from an EMBL/GenBank/DDBJ whole genome shotgun (WGS) entry which is preliminary data.</text>
</comment>
<dbReference type="EMBL" id="JGZK01000002">
    <property type="protein sequence ID" value="KFI87922.1"/>
    <property type="molecule type" value="Genomic_DNA"/>
</dbReference>
<dbReference type="STRING" id="1437610.BREU_0699"/>
<protein>
    <submittedName>
        <fullName evidence="1">Uncharacterized protein</fullName>
    </submittedName>
</protein>
<organism evidence="1 2">
    <name type="scientific">Bifidobacterium reuteri DSM 23975</name>
    <dbReference type="NCBI Taxonomy" id="1437610"/>
    <lineage>
        <taxon>Bacteria</taxon>
        <taxon>Bacillati</taxon>
        <taxon>Actinomycetota</taxon>
        <taxon>Actinomycetes</taxon>
        <taxon>Bifidobacteriales</taxon>
        <taxon>Bifidobacteriaceae</taxon>
        <taxon>Bifidobacterium</taxon>
    </lineage>
</organism>
<evidence type="ECO:0000313" key="1">
    <source>
        <dbReference type="EMBL" id="KFI87922.1"/>
    </source>
</evidence>